<dbReference type="GO" id="GO:0016616">
    <property type="term" value="F:oxidoreductase activity, acting on the CH-OH group of donors, NAD or NADP as acceptor"/>
    <property type="evidence" value="ECO:0007669"/>
    <property type="project" value="TreeGrafter"/>
</dbReference>
<dbReference type="OrthoDB" id="196630at2"/>
<name>A0A366HH00_9BURK</name>
<dbReference type="Proteomes" id="UP000253628">
    <property type="component" value="Unassembled WGS sequence"/>
</dbReference>
<feature type="domain" description="Ketoreductase" evidence="3">
    <location>
        <begin position="26"/>
        <end position="208"/>
    </location>
</feature>
<dbReference type="SUPFAM" id="SSF51735">
    <property type="entry name" value="NAD(P)-binding Rossmann-fold domains"/>
    <property type="match status" value="1"/>
</dbReference>
<dbReference type="SMART" id="SM00822">
    <property type="entry name" value="PKS_KR"/>
    <property type="match status" value="1"/>
</dbReference>
<comment type="caution">
    <text evidence="4">The sequence shown here is derived from an EMBL/GenBank/DDBJ whole genome shotgun (WGS) entry which is preliminary data.</text>
</comment>
<dbReference type="PRINTS" id="PR00080">
    <property type="entry name" value="SDRFAMILY"/>
</dbReference>
<keyword evidence="2" id="KW-0560">Oxidoreductase</keyword>
<dbReference type="CDD" id="cd05233">
    <property type="entry name" value="SDR_c"/>
    <property type="match status" value="1"/>
</dbReference>
<dbReference type="FunFam" id="3.40.50.720:FF:000084">
    <property type="entry name" value="Short-chain dehydrogenase reductase"/>
    <property type="match status" value="1"/>
</dbReference>
<dbReference type="PANTHER" id="PTHR42760">
    <property type="entry name" value="SHORT-CHAIN DEHYDROGENASES/REDUCTASES FAMILY MEMBER"/>
    <property type="match status" value="1"/>
</dbReference>
<dbReference type="GO" id="GO:0006633">
    <property type="term" value="P:fatty acid biosynthetic process"/>
    <property type="evidence" value="ECO:0007669"/>
    <property type="project" value="TreeGrafter"/>
</dbReference>
<dbReference type="PROSITE" id="PS00061">
    <property type="entry name" value="ADH_SHORT"/>
    <property type="match status" value="1"/>
</dbReference>
<protein>
    <submittedName>
        <fullName evidence="4">3-oxoacyl-[acyl-carrier protein] reductase</fullName>
    </submittedName>
</protein>
<dbReference type="PRINTS" id="PR00081">
    <property type="entry name" value="GDHRDH"/>
</dbReference>
<evidence type="ECO:0000259" key="3">
    <source>
        <dbReference type="SMART" id="SM00822"/>
    </source>
</evidence>
<evidence type="ECO:0000256" key="2">
    <source>
        <dbReference type="ARBA" id="ARBA00023002"/>
    </source>
</evidence>
<proteinExistence type="inferred from homology"/>
<dbReference type="InterPro" id="IPR036291">
    <property type="entry name" value="NAD(P)-bd_dom_sf"/>
</dbReference>
<dbReference type="AlphaFoldDB" id="A0A366HH00"/>
<organism evidence="4 5">
    <name type="scientific">Eoetvoesiella caeni</name>
    <dbReference type="NCBI Taxonomy" id="645616"/>
    <lineage>
        <taxon>Bacteria</taxon>
        <taxon>Pseudomonadati</taxon>
        <taxon>Pseudomonadota</taxon>
        <taxon>Betaproteobacteria</taxon>
        <taxon>Burkholderiales</taxon>
        <taxon>Alcaligenaceae</taxon>
        <taxon>Eoetvoesiella</taxon>
    </lineage>
</organism>
<dbReference type="EMBL" id="QNRQ01000002">
    <property type="protein sequence ID" value="RBP41924.1"/>
    <property type="molecule type" value="Genomic_DNA"/>
</dbReference>
<accession>A0A366HH00</accession>
<dbReference type="InterPro" id="IPR002347">
    <property type="entry name" value="SDR_fam"/>
</dbReference>
<reference evidence="4 5" key="1">
    <citation type="submission" date="2018-06" db="EMBL/GenBank/DDBJ databases">
        <title>Genomic Encyclopedia of Type Strains, Phase IV (KMG-IV): sequencing the most valuable type-strain genomes for metagenomic binning, comparative biology and taxonomic classification.</title>
        <authorList>
            <person name="Goeker M."/>
        </authorList>
    </citation>
    <scope>NUCLEOTIDE SEQUENCE [LARGE SCALE GENOMIC DNA]</scope>
    <source>
        <strain evidence="4 5">DSM 25520</strain>
    </source>
</reference>
<dbReference type="GO" id="GO:0048038">
    <property type="term" value="F:quinone binding"/>
    <property type="evidence" value="ECO:0007669"/>
    <property type="project" value="TreeGrafter"/>
</dbReference>
<gene>
    <name evidence="4" type="ORF">DFR37_102304</name>
</gene>
<keyword evidence="5" id="KW-1185">Reference proteome</keyword>
<evidence type="ECO:0000313" key="5">
    <source>
        <dbReference type="Proteomes" id="UP000253628"/>
    </source>
</evidence>
<evidence type="ECO:0000256" key="1">
    <source>
        <dbReference type="ARBA" id="ARBA00006484"/>
    </source>
</evidence>
<dbReference type="Gene3D" id="3.40.50.720">
    <property type="entry name" value="NAD(P)-binding Rossmann-like Domain"/>
    <property type="match status" value="1"/>
</dbReference>
<dbReference type="InterPro" id="IPR020904">
    <property type="entry name" value="Sc_DH/Rdtase_CS"/>
</dbReference>
<evidence type="ECO:0000313" key="4">
    <source>
        <dbReference type="EMBL" id="RBP41924.1"/>
    </source>
</evidence>
<dbReference type="PANTHER" id="PTHR42760:SF133">
    <property type="entry name" value="3-OXOACYL-[ACYL-CARRIER-PROTEIN] REDUCTASE"/>
    <property type="match status" value="1"/>
</dbReference>
<dbReference type="Pfam" id="PF13561">
    <property type="entry name" value="adh_short_C2"/>
    <property type="match status" value="1"/>
</dbReference>
<dbReference type="InterPro" id="IPR057326">
    <property type="entry name" value="KR_dom"/>
</dbReference>
<dbReference type="NCBIfam" id="NF005559">
    <property type="entry name" value="PRK07231.1"/>
    <property type="match status" value="1"/>
</dbReference>
<sequence>MPDSSTTAEKESSVPDFNSLLGVQDRVVIITGAGQGIGRIFAHAFAAYGAVAVVADLNKDKADIVAREIEARGHKALALAVDIGSFDSLQAMAQTVFDAYGRIDVLINNAGIFSTLEMRPFWEIPLDEWDKVMHVNITGVMLATRAVIPYMQRAKWGRIVNISSASILMGRPNYTHYTTSKSALIGMTRSMARELGNDYITVNAVLPGATQTEIPRKTVSPQQREAIVSRQCVPRTQVPQDLVGAVVFLATEGSRFMTGQVMNVDGGASHSGG</sequence>
<comment type="similarity">
    <text evidence="1">Belongs to the short-chain dehydrogenases/reductases (SDR) family.</text>
</comment>
<dbReference type="RefSeq" id="WP_113932155.1">
    <property type="nucleotide sequence ID" value="NZ_JACCEU010000002.1"/>
</dbReference>